<keyword evidence="4" id="KW-0804">Transcription</keyword>
<evidence type="ECO:0000256" key="2">
    <source>
        <dbReference type="ARBA" id="ARBA00022803"/>
    </source>
</evidence>
<reference evidence="8" key="1">
    <citation type="journal article" date="2020" name="mSystems">
        <title>Genome- and Community-Level Interaction Insights into Carbon Utilization and Element Cycling Functions of Hydrothermarchaeota in Hydrothermal Sediment.</title>
        <authorList>
            <person name="Zhou Z."/>
            <person name="Liu Y."/>
            <person name="Xu W."/>
            <person name="Pan J."/>
            <person name="Luo Z.H."/>
            <person name="Li M."/>
        </authorList>
    </citation>
    <scope>NUCLEOTIDE SEQUENCE [LARGE SCALE GENOMIC DNA]</scope>
    <source>
        <strain evidence="8">HyVt-345</strain>
    </source>
</reference>
<feature type="domain" description="Guanylate cyclase" evidence="7">
    <location>
        <begin position="11"/>
        <end position="118"/>
    </location>
</feature>
<feature type="repeat" description="TPR" evidence="5">
    <location>
        <begin position="478"/>
        <end position="511"/>
    </location>
</feature>
<dbReference type="GO" id="GO:0043565">
    <property type="term" value="F:sequence-specific DNA binding"/>
    <property type="evidence" value="ECO:0007669"/>
    <property type="project" value="InterPro"/>
</dbReference>
<evidence type="ECO:0000256" key="3">
    <source>
        <dbReference type="ARBA" id="ARBA00023015"/>
    </source>
</evidence>
<dbReference type="Pfam" id="PF07719">
    <property type="entry name" value="TPR_2"/>
    <property type="match status" value="1"/>
</dbReference>
<dbReference type="SMART" id="SM00342">
    <property type="entry name" value="HTH_ARAC"/>
    <property type="match status" value="1"/>
</dbReference>
<name>A0A831QQF2_9FLAO</name>
<evidence type="ECO:0000313" key="8">
    <source>
        <dbReference type="EMBL" id="HEA21102.1"/>
    </source>
</evidence>
<dbReference type="PROSITE" id="PS50125">
    <property type="entry name" value="GUANYLATE_CYCLASE_2"/>
    <property type="match status" value="1"/>
</dbReference>
<dbReference type="GO" id="GO:0003700">
    <property type="term" value="F:DNA-binding transcription factor activity"/>
    <property type="evidence" value="ECO:0007669"/>
    <property type="project" value="InterPro"/>
</dbReference>
<dbReference type="InterPro" id="IPR011990">
    <property type="entry name" value="TPR-like_helical_dom_sf"/>
</dbReference>
<dbReference type="Gene3D" id="1.25.40.10">
    <property type="entry name" value="Tetratricopeptide repeat domain"/>
    <property type="match status" value="2"/>
</dbReference>
<dbReference type="CDD" id="cd07302">
    <property type="entry name" value="CHD"/>
    <property type="match status" value="1"/>
</dbReference>
<evidence type="ECO:0000256" key="4">
    <source>
        <dbReference type="ARBA" id="ARBA00023163"/>
    </source>
</evidence>
<organism evidence="8">
    <name type="scientific">Pricia antarctica</name>
    <dbReference type="NCBI Taxonomy" id="641691"/>
    <lineage>
        <taxon>Bacteria</taxon>
        <taxon>Pseudomonadati</taxon>
        <taxon>Bacteroidota</taxon>
        <taxon>Flavobacteriia</taxon>
        <taxon>Flavobacteriales</taxon>
        <taxon>Flavobacteriaceae</taxon>
        <taxon>Pricia</taxon>
    </lineage>
</organism>
<evidence type="ECO:0000259" key="6">
    <source>
        <dbReference type="PROSITE" id="PS01124"/>
    </source>
</evidence>
<dbReference type="InterPro" id="IPR001054">
    <property type="entry name" value="A/G_cyclase"/>
</dbReference>
<dbReference type="AlphaFoldDB" id="A0A831QQF2"/>
<dbReference type="SUPFAM" id="SSF55073">
    <property type="entry name" value="Nucleotide cyclase"/>
    <property type="match status" value="1"/>
</dbReference>
<dbReference type="SUPFAM" id="SSF81901">
    <property type="entry name" value="HCP-like"/>
    <property type="match status" value="1"/>
</dbReference>
<dbReference type="SMART" id="SM00028">
    <property type="entry name" value="TPR"/>
    <property type="match status" value="2"/>
</dbReference>
<dbReference type="PANTHER" id="PTHR43081">
    <property type="entry name" value="ADENYLATE CYCLASE, TERMINAL-DIFFERENTIATION SPECIFIC-RELATED"/>
    <property type="match status" value="1"/>
</dbReference>
<feature type="domain" description="HTH araC/xylS-type" evidence="6">
    <location>
        <begin position="673"/>
        <end position="774"/>
    </location>
</feature>
<comment type="caution">
    <text evidence="8">The sequence shown here is derived from an EMBL/GenBank/DDBJ whole genome shotgun (WGS) entry which is preliminary data.</text>
</comment>
<dbReference type="GO" id="GO:0035556">
    <property type="term" value="P:intracellular signal transduction"/>
    <property type="evidence" value="ECO:0007669"/>
    <property type="project" value="InterPro"/>
</dbReference>
<dbReference type="GO" id="GO:0006171">
    <property type="term" value="P:cAMP biosynthetic process"/>
    <property type="evidence" value="ECO:0007669"/>
    <property type="project" value="TreeGrafter"/>
</dbReference>
<keyword evidence="3" id="KW-0805">Transcription regulation</keyword>
<dbReference type="Pfam" id="PF00211">
    <property type="entry name" value="Guanylate_cyc"/>
    <property type="match status" value="1"/>
</dbReference>
<dbReference type="Gene3D" id="3.30.70.1230">
    <property type="entry name" value="Nucleotide cyclase"/>
    <property type="match status" value="1"/>
</dbReference>
<dbReference type="InterPro" id="IPR013105">
    <property type="entry name" value="TPR_2"/>
</dbReference>
<evidence type="ECO:0000256" key="5">
    <source>
        <dbReference type="PROSITE-ProRule" id="PRU00339"/>
    </source>
</evidence>
<dbReference type="PROSITE" id="PS01124">
    <property type="entry name" value="HTH_ARAC_FAMILY_2"/>
    <property type="match status" value="1"/>
</dbReference>
<sequence>MATIKNRRISAIMFTDIVGYTALMQKDETAAMAMRSRHRETFKKYHEGCHGEIIQYYGDGTLSAFSSGVEAVACAIAIQRDLQKENTVPLRIGLHLGDIVFDGTEIYGDGVNLASRIESLAVAGSILISGKLNDELKNHPQVATKSLGYFKLKNIAKPIEVFAVASEGIKFPDRSELRGESKKEDKTIAVLPFVNMSADADNEYFSDGMTEEIINALTKIKGLKVTSRTSSFHFKNKNIPISKIGQELNVSNILEGSVRLSGNKMRITSQLIDVSDDFHFWSETFDRSIDDIFAVQDEVSLIIADKLREHVGHFKIDDLLVPAQDISAALYKKYLEGKYHLMKLDVQGTERAISIFEEVIAQQPDFALAYLGVNQGYAFLGTMGLIPAYDAFIKAKPFLDKAIELDGDLPEVQLNLAWISGWQKWDLKGAYAHLANAIESRPTDAMYLTMANFLTVEGKLDAAFNFTEKALELDPFAAMNQHYKGFLYYLKEDFDAARPYFEKALKLKPNLPFPSLYIGTSLILEGHADKGLEYFSNLDIDRKGDLTQLGGMTLAHAALGNTKFLANGFSELQSALQTDGMGSALQFLILVNALLGNNDEAVAWMEKGFEHRLPMMLLLNTEPVAKNLRSEPRFQELMQQIFGKDETFEVSERKYQKPLFDKKLLEKYKLQLDRLISESIPHLDPNLTLRDMAEMLEIPPNHMSQLLNEGFNKNFSEFINSYRLEIFKEKVADPSQRHLTILALAYDSGFNSKTVFNTYFKKTMGITPRAYWKEVIAN</sequence>
<dbReference type="Proteomes" id="UP000886191">
    <property type="component" value="Unassembled WGS sequence"/>
</dbReference>
<dbReference type="GO" id="GO:0004016">
    <property type="term" value="F:adenylate cyclase activity"/>
    <property type="evidence" value="ECO:0007669"/>
    <property type="project" value="UniProtKB-ARBA"/>
</dbReference>
<dbReference type="Gene3D" id="3.40.50.10070">
    <property type="entry name" value="TolB, N-terminal domain"/>
    <property type="match status" value="1"/>
</dbReference>
<keyword evidence="1" id="KW-0677">Repeat</keyword>
<dbReference type="SMART" id="SM00044">
    <property type="entry name" value="CYCc"/>
    <property type="match status" value="1"/>
</dbReference>
<dbReference type="InterPro" id="IPR029787">
    <property type="entry name" value="Nucleotide_cyclase"/>
</dbReference>
<proteinExistence type="predicted"/>
<gene>
    <name evidence="8" type="ORF">ENH87_09305</name>
</gene>
<keyword evidence="2 5" id="KW-0802">TPR repeat</keyword>
<dbReference type="InterPro" id="IPR018060">
    <property type="entry name" value="HTH_AraC"/>
</dbReference>
<dbReference type="InterPro" id="IPR019734">
    <property type="entry name" value="TPR_rpt"/>
</dbReference>
<dbReference type="SUPFAM" id="SSF46689">
    <property type="entry name" value="Homeodomain-like"/>
    <property type="match status" value="1"/>
</dbReference>
<evidence type="ECO:0000256" key="1">
    <source>
        <dbReference type="ARBA" id="ARBA00022737"/>
    </source>
</evidence>
<dbReference type="Pfam" id="PF12833">
    <property type="entry name" value="HTH_18"/>
    <property type="match status" value="1"/>
</dbReference>
<dbReference type="EMBL" id="DRGL01000030">
    <property type="protein sequence ID" value="HEA21102.1"/>
    <property type="molecule type" value="Genomic_DNA"/>
</dbReference>
<dbReference type="PANTHER" id="PTHR43081:SF19">
    <property type="entry name" value="PH-SENSITIVE ADENYLATE CYCLASE RV1264"/>
    <property type="match status" value="1"/>
</dbReference>
<evidence type="ECO:0000259" key="7">
    <source>
        <dbReference type="PROSITE" id="PS50125"/>
    </source>
</evidence>
<feature type="repeat" description="TPR" evidence="5">
    <location>
        <begin position="444"/>
        <end position="477"/>
    </location>
</feature>
<dbReference type="PROSITE" id="PS50005">
    <property type="entry name" value="TPR"/>
    <property type="match status" value="2"/>
</dbReference>
<dbReference type="InterPro" id="IPR009057">
    <property type="entry name" value="Homeodomain-like_sf"/>
</dbReference>
<dbReference type="Gene3D" id="1.10.10.60">
    <property type="entry name" value="Homeodomain-like"/>
    <property type="match status" value="2"/>
</dbReference>
<dbReference type="InterPro" id="IPR050697">
    <property type="entry name" value="Adenylyl/Guanylyl_Cyclase_3/4"/>
</dbReference>
<protein>
    <submittedName>
        <fullName evidence="8">Helix-turn-helix domain-containing protein</fullName>
    </submittedName>
</protein>
<accession>A0A831QQF2</accession>